<keyword evidence="3" id="KW-1185">Reference proteome</keyword>
<dbReference type="PANTHER" id="PTHR37842">
    <property type="match status" value="1"/>
</dbReference>
<keyword evidence="1 2" id="KW-0378">Hydrolase</keyword>
<protein>
    <submittedName>
        <fullName evidence="2">Glycosyl hydrolase family 115 (Putative glucuronidase)</fullName>
    </submittedName>
</protein>
<dbReference type="SUPFAM" id="SSF55545">
    <property type="entry name" value="beta-N-acetylhexosaminidase-like domain"/>
    <property type="match status" value="1"/>
</dbReference>
<name>A0A2V3Y395_9FIRM</name>
<dbReference type="Pfam" id="PF15979">
    <property type="entry name" value="Glyco_hydro_115"/>
    <property type="match status" value="1"/>
</dbReference>
<dbReference type="GO" id="GO:0016787">
    <property type="term" value="F:hydrolase activity"/>
    <property type="evidence" value="ECO:0007669"/>
    <property type="project" value="UniProtKB-KW"/>
</dbReference>
<gene>
    <name evidence="2" type="ORF">DFR60_10897</name>
</gene>
<dbReference type="RefSeq" id="WP_110323828.1">
    <property type="nucleotide sequence ID" value="NZ_QJKD01000008.1"/>
</dbReference>
<reference evidence="2 3" key="1">
    <citation type="submission" date="2018-05" db="EMBL/GenBank/DDBJ databases">
        <title>Genomic Encyclopedia of Type Strains, Phase IV (KMG-IV): sequencing the most valuable type-strain genomes for metagenomic binning, comparative biology and taxonomic classification.</title>
        <authorList>
            <person name="Goeker M."/>
        </authorList>
    </citation>
    <scope>NUCLEOTIDE SEQUENCE [LARGE SCALE GENOMIC DNA]</scope>
    <source>
        <strain evidence="2 3">DSM 24995</strain>
    </source>
</reference>
<sequence length="670" mass="78633">MIITLGRNSKILAEAATRPVMRAIATLERDIETVFKSDSKKRNDIFLVKAEQENECYSIAVNNNQIEIKAADDLGFIYGIYHISRCFLGIHDLWFWNNQKVDKKECVVIPDAYSYQMTPYAVKQRGWFVNDEVLLHTWTLEGDKDKPWEMVFEALLRLGGNMVVPGTDRNAIRYRKLAAVMGLKVTHHHAEPLGAEMFLRAYPDLNPSYDEHPEKFQQLWIDGIERQKDCQVIWNLGFRGQGDCPFWANDPRYQTDQERGKLISELIQIQYNLVKERIPDAVCCTNIYGETMELYQGGHLSIPEGVIKIWADNGYGKMVTRRLEKNYNPRIPSLPEKEDAGSHGIYYHVSYYDLLAGSHITMLPNEPSFIRQELQKVLHVGVKDYWLINCSNVKPHVYYLDFIATMWRTGDIDIEKHRTGYIRKYYSEDNIEEISKCFVDYFKSATAFGPNEDEHAGEQFANHNVRGLISTFMKNSYQPSEQLQWLQPKETFEEQVKLFDLFYVKAVEKYKCFLEECKKTAEILSPEASELFQDSLLLQAQIYYYCNSGAQFITKSLQLALDKDYKNAFYYAGRAREEYVLANTLMRQREHDKWKDFYENECLTDMKWTANVIHGYMSFLYIVGDEPYFYEWQRQFLYSEEDRRVVLITNMENHITTDELYALMKSRRAE</sequence>
<proteinExistence type="predicted"/>
<evidence type="ECO:0000313" key="2">
    <source>
        <dbReference type="EMBL" id="PXX52012.1"/>
    </source>
</evidence>
<dbReference type="Gene3D" id="3.30.379.10">
    <property type="entry name" value="Chitobiase/beta-hexosaminidase domain 2-like"/>
    <property type="match status" value="1"/>
</dbReference>
<comment type="caution">
    <text evidence="2">The sequence shown here is derived from an EMBL/GenBank/DDBJ whole genome shotgun (WGS) entry which is preliminary data.</text>
</comment>
<dbReference type="PANTHER" id="PTHR37842:SF2">
    <property type="entry name" value="GYLCOSYL HYDROLASE 115 C-TERMINAL DOMAIN-CONTAINING PROTEIN"/>
    <property type="match status" value="1"/>
</dbReference>
<dbReference type="Gene3D" id="3.20.20.520">
    <property type="entry name" value="Glycosyl hydrolase family 115"/>
    <property type="match status" value="1"/>
</dbReference>
<evidence type="ECO:0000313" key="3">
    <source>
        <dbReference type="Proteomes" id="UP000248057"/>
    </source>
</evidence>
<dbReference type="EMBL" id="QJKD01000008">
    <property type="protein sequence ID" value="PXX52012.1"/>
    <property type="molecule type" value="Genomic_DNA"/>
</dbReference>
<organism evidence="2 3">
    <name type="scientific">Hungatella effluvii</name>
    <dbReference type="NCBI Taxonomy" id="1096246"/>
    <lineage>
        <taxon>Bacteria</taxon>
        <taxon>Bacillati</taxon>
        <taxon>Bacillota</taxon>
        <taxon>Clostridia</taxon>
        <taxon>Lachnospirales</taxon>
        <taxon>Lachnospiraceae</taxon>
        <taxon>Hungatella</taxon>
    </lineage>
</organism>
<dbReference type="InterPro" id="IPR029018">
    <property type="entry name" value="Hex-like_dom2"/>
</dbReference>
<dbReference type="Proteomes" id="UP000248057">
    <property type="component" value="Unassembled WGS sequence"/>
</dbReference>
<dbReference type="InterPro" id="IPR042301">
    <property type="entry name" value="GH115_sf"/>
</dbReference>
<evidence type="ECO:0000256" key="1">
    <source>
        <dbReference type="ARBA" id="ARBA00022801"/>
    </source>
</evidence>
<accession>A0A2V3Y395</accession>
<dbReference type="GO" id="GO:0005975">
    <property type="term" value="P:carbohydrate metabolic process"/>
    <property type="evidence" value="ECO:0007669"/>
    <property type="project" value="UniProtKB-ARBA"/>
</dbReference>
<dbReference type="InterPro" id="IPR031924">
    <property type="entry name" value="GH115"/>
</dbReference>
<dbReference type="GeneID" id="86062501"/>
<dbReference type="AlphaFoldDB" id="A0A2V3Y395"/>